<dbReference type="EMBL" id="OD565937">
    <property type="protein sequence ID" value="CAD7442985.1"/>
    <property type="molecule type" value="Genomic_DNA"/>
</dbReference>
<accession>A0A7R9EXK7</accession>
<evidence type="ECO:0000313" key="1">
    <source>
        <dbReference type="EMBL" id="CAD7442985.1"/>
    </source>
</evidence>
<organism evidence="1">
    <name type="scientific">Timema bartmani</name>
    <dbReference type="NCBI Taxonomy" id="61472"/>
    <lineage>
        <taxon>Eukaryota</taxon>
        <taxon>Metazoa</taxon>
        <taxon>Ecdysozoa</taxon>
        <taxon>Arthropoda</taxon>
        <taxon>Hexapoda</taxon>
        <taxon>Insecta</taxon>
        <taxon>Pterygota</taxon>
        <taxon>Neoptera</taxon>
        <taxon>Polyneoptera</taxon>
        <taxon>Phasmatodea</taxon>
        <taxon>Timematodea</taxon>
        <taxon>Timematoidea</taxon>
        <taxon>Timematidae</taxon>
        <taxon>Timema</taxon>
    </lineage>
</organism>
<protein>
    <submittedName>
        <fullName evidence="1">Uncharacterized protein</fullName>
    </submittedName>
</protein>
<name>A0A7R9EXK7_9NEOP</name>
<reference evidence="1" key="1">
    <citation type="submission" date="2020-11" db="EMBL/GenBank/DDBJ databases">
        <authorList>
            <person name="Tran Van P."/>
        </authorList>
    </citation>
    <scope>NUCLEOTIDE SEQUENCE</scope>
</reference>
<gene>
    <name evidence="1" type="ORF">TBIB3V08_LOCUS5398</name>
</gene>
<proteinExistence type="predicted"/>
<dbReference type="AlphaFoldDB" id="A0A7R9EXK7"/>
<sequence>MEVPTSVTDLILGVMDPGEEGAARQSQVFPYDLHSLQDMDNLRFRTINFNCNIHIPLLLNLQLLQLALETA</sequence>